<evidence type="ECO:0000313" key="4">
    <source>
        <dbReference type="EMBL" id="CBK40955.1"/>
    </source>
</evidence>
<evidence type="ECO:0000256" key="1">
    <source>
        <dbReference type="ARBA" id="ARBA00022737"/>
    </source>
</evidence>
<dbReference type="SUPFAM" id="SSF48371">
    <property type="entry name" value="ARM repeat"/>
    <property type="match status" value="1"/>
</dbReference>
<sequence length="348" mass="36500">MTGSASSPTILAPREIKLHLLGLVLFVGLLGLWYWLSTGARAVPTLIEMLQDDDPSTRIVAAEQLGQVGPAARAAIPRLLAQATEDGNQHANTTAAAALKSIDLTSARQVMTHFMPRLQDQDAQQRRTACAVLGSLGPVAKPAVPALLAAGHDPDELVRRNALMALASIGIPSPPIVAALLEGLRDSSSLVRQTAVTQFAFTVPLTQPVVTAVTPLLNDPNRSIATLARSALDKARPDDATQLESLGLMVQHSAARDYALHQLAQLGPAAGDALLPVLPLLQDDRPLIRYLAAEAIGAMGVSATQALQPLRLRREDPDPVVREAVAEAIAGIEAAMAPAESSGKAARP</sequence>
<dbReference type="GO" id="GO:0016491">
    <property type="term" value="F:oxidoreductase activity"/>
    <property type="evidence" value="ECO:0007669"/>
    <property type="project" value="TreeGrafter"/>
</dbReference>
<dbReference type="STRING" id="330214.NIDE1198"/>
<accession>D8PCJ6</accession>
<dbReference type="InterPro" id="IPR000357">
    <property type="entry name" value="HEAT"/>
</dbReference>
<dbReference type="Proteomes" id="UP000001660">
    <property type="component" value="Chromosome"/>
</dbReference>
<dbReference type="Gene3D" id="1.25.10.10">
    <property type="entry name" value="Leucine-rich Repeat Variant"/>
    <property type="match status" value="3"/>
</dbReference>
<evidence type="ECO:0000256" key="2">
    <source>
        <dbReference type="ARBA" id="ARBA00045876"/>
    </source>
</evidence>
<gene>
    <name evidence="4" type="ORF">NIDE1198</name>
</gene>
<dbReference type="PANTHER" id="PTHR12697:SF5">
    <property type="entry name" value="DEOXYHYPUSINE HYDROXYLASE"/>
    <property type="match status" value="1"/>
</dbReference>
<dbReference type="InterPro" id="IPR021133">
    <property type="entry name" value="HEAT_type_2"/>
</dbReference>
<dbReference type="PANTHER" id="PTHR12697">
    <property type="entry name" value="PBS LYASE HEAT-LIKE PROTEIN"/>
    <property type="match status" value="1"/>
</dbReference>
<keyword evidence="3" id="KW-0812">Transmembrane</keyword>
<comment type="function">
    <text evidence="2">Catalyzes the hydroxylation of the N(6)-(4-aminobutyl)-L-lysine intermediate produced by deoxyhypusine synthase/DHPS on a critical lysine of the eukaryotic translation initiation factor 5A/eIF-5A. This is the second step of the post-translational modification of that lysine into an unusual amino acid residue named hypusine. Hypusination is unique to mature eIF-5A factor and is essential for its function.</text>
</comment>
<evidence type="ECO:0000313" key="5">
    <source>
        <dbReference type="Proteomes" id="UP000001660"/>
    </source>
</evidence>
<dbReference type="PROSITE" id="PS50077">
    <property type="entry name" value="HEAT_REPEAT"/>
    <property type="match status" value="1"/>
</dbReference>
<keyword evidence="5" id="KW-1185">Reference proteome</keyword>
<dbReference type="KEGG" id="nde:NIDE1198"/>
<keyword evidence="1" id="KW-0677">Repeat</keyword>
<protein>
    <submittedName>
        <fullName evidence="4">Uncharacterized protein</fullName>
    </submittedName>
</protein>
<name>D8PCJ6_9BACT</name>
<feature type="transmembrane region" description="Helical" evidence="3">
    <location>
        <begin position="18"/>
        <end position="36"/>
    </location>
</feature>
<organism evidence="4 5">
    <name type="scientific">Nitrospira defluvii</name>
    <dbReference type="NCBI Taxonomy" id="330214"/>
    <lineage>
        <taxon>Bacteria</taxon>
        <taxon>Pseudomonadati</taxon>
        <taxon>Nitrospirota</taxon>
        <taxon>Nitrospiria</taxon>
        <taxon>Nitrospirales</taxon>
        <taxon>Nitrospiraceae</taxon>
        <taxon>Nitrospira</taxon>
    </lineage>
</organism>
<evidence type="ECO:0000256" key="3">
    <source>
        <dbReference type="SAM" id="Phobius"/>
    </source>
</evidence>
<dbReference type="InterPro" id="IPR004155">
    <property type="entry name" value="PBS_lyase_HEAT"/>
</dbReference>
<dbReference type="Pfam" id="PF02985">
    <property type="entry name" value="HEAT"/>
    <property type="match status" value="1"/>
</dbReference>
<reference evidence="4 5" key="1">
    <citation type="journal article" date="2010" name="Proc. Natl. Acad. Sci. U.S.A.">
        <title>A Nitrospira metagenome illuminates the physiology and evolution of globally important nitrite-oxidizing bacteria.</title>
        <authorList>
            <person name="Lucker S."/>
            <person name="Wagner M."/>
            <person name="Maixner F."/>
            <person name="Pelletier E."/>
            <person name="Koch H."/>
            <person name="Vacherie B."/>
            <person name="Rattei T."/>
            <person name="Sinninghe Damste J."/>
            <person name="Spieck E."/>
            <person name="Le Paslier D."/>
            <person name="Daims H."/>
        </authorList>
    </citation>
    <scope>NUCLEOTIDE SEQUENCE [LARGE SCALE GENOMIC DNA]</scope>
</reference>
<dbReference type="AlphaFoldDB" id="D8PCJ6"/>
<dbReference type="HOGENOM" id="CLU_796162_0_0_0"/>
<dbReference type="EMBL" id="FP929003">
    <property type="protein sequence ID" value="CBK40955.1"/>
    <property type="molecule type" value="Genomic_DNA"/>
</dbReference>
<dbReference type="SMART" id="SM00567">
    <property type="entry name" value="EZ_HEAT"/>
    <property type="match status" value="5"/>
</dbReference>
<dbReference type="eggNOG" id="COG1413">
    <property type="taxonomic scope" value="Bacteria"/>
</dbReference>
<dbReference type="OrthoDB" id="9793618at2"/>
<dbReference type="InterPro" id="IPR016024">
    <property type="entry name" value="ARM-type_fold"/>
</dbReference>
<keyword evidence="3" id="KW-1133">Transmembrane helix</keyword>
<dbReference type="Pfam" id="PF13646">
    <property type="entry name" value="HEAT_2"/>
    <property type="match status" value="2"/>
</dbReference>
<keyword evidence="3" id="KW-0472">Membrane</keyword>
<dbReference type="InterPro" id="IPR011989">
    <property type="entry name" value="ARM-like"/>
</dbReference>
<proteinExistence type="predicted"/>